<evidence type="ECO:0008006" key="3">
    <source>
        <dbReference type="Google" id="ProtNLM"/>
    </source>
</evidence>
<organism evidence="1 2">
    <name type="scientific">Cohnella abietis</name>
    <dbReference type="NCBI Taxonomy" id="2507935"/>
    <lineage>
        <taxon>Bacteria</taxon>
        <taxon>Bacillati</taxon>
        <taxon>Bacillota</taxon>
        <taxon>Bacilli</taxon>
        <taxon>Bacillales</taxon>
        <taxon>Paenibacillaceae</taxon>
        <taxon>Cohnella</taxon>
    </lineage>
</organism>
<proteinExistence type="predicted"/>
<name>A0A3T1CY68_9BACL</name>
<reference evidence="1 2" key="1">
    <citation type="submission" date="2019-01" db="EMBL/GenBank/DDBJ databases">
        <title>Complete genome sequence of Cohnella hallensis HS21 isolated from Korean fir (Abies koreana) rhizospheric soil.</title>
        <authorList>
            <person name="Jiang L."/>
            <person name="Kang S.W."/>
            <person name="Kim S."/>
            <person name="Jung J."/>
            <person name="Kim C.Y."/>
            <person name="Kim D.H."/>
            <person name="Kim S.W."/>
            <person name="Lee J."/>
        </authorList>
    </citation>
    <scope>NUCLEOTIDE SEQUENCE [LARGE SCALE GENOMIC DNA]</scope>
    <source>
        <strain evidence="1 2">HS21</strain>
    </source>
</reference>
<sequence length="119" mass="13685">MKVMRFILVILTSLVVIVGCSKDVPFRELIKNSDEVLIRHDNFDKKIIDKDKVLSLVNVLNKSNPIDPPDRAKGINLEVAKETIMIHFDKADFFYIGDGYLLYVGQYYSVSKDIEKYIS</sequence>
<gene>
    <name evidence="1" type="ORF">KCTCHS21_01180</name>
</gene>
<evidence type="ECO:0000313" key="2">
    <source>
        <dbReference type="Proteomes" id="UP000289856"/>
    </source>
</evidence>
<keyword evidence="2" id="KW-1185">Reference proteome</keyword>
<dbReference type="RefSeq" id="WP_130604655.1">
    <property type="nucleotide sequence ID" value="NZ_AP019400.1"/>
</dbReference>
<dbReference type="EMBL" id="AP019400">
    <property type="protein sequence ID" value="BBI30719.1"/>
    <property type="molecule type" value="Genomic_DNA"/>
</dbReference>
<dbReference type="OrthoDB" id="2615639at2"/>
<dbReference type="Proteomes" id="UP000289856">
    <property type="component" value="Chromosome"/>
</dbReference>
<accession>A0A3T1CY68</accession>
<dbReference type="PROSITE" id="PS51257">
    <property type="entry name" value="PROKAR_LIPOPROTEIN"/>
    <property type="match status" value="1"/>
</dbReference>
<protein>
    <recommendedName>
        <fullName evidence="3">Lipoprotein</fullName>
    </recommendedName>
</protein>
<evidence type="ECO:0000313" key="1">
    <source>
        <dbReference type="EMBL" id="BBI30719.1"/>
    </source>
</evidence>
<dbReference type="KEGG" id="cohn:KCTCHS21_01180"/>
<dbReference type="AlphaFoldDB" id="A0A3T1CY68"/>